<evidence type="ECO:0000259" key="9">
    <source>
        <dbReference type="PROSITE" id="PS50263"/>
    </source>
</evidence>
<feature type="transmembrane region" description="Helical" evidence="8">
    <location>
        <begin position="180"/>
        <end position="200"/>
    </location>
</feature>
<dbReference type="InterPro" id="IPR003010">
    <property type="entry name" value="C-N_Hydrolase"/>
</dbReference>
<dbReference type="NCBIfam" id="TIGR00546">
    <property type="entry name" value="lnt"/>
    <property type="match status" value="1"/>
</dbReference>
<evidence type="ECO:0000256" key="3">
    <source>
        <dbReference type="ARBA" id="ARBA00022679"/>
    </source>
</evidence>
<dbReference type="Gene3D" id="3.60.110.10">
    <property type="entry name" value="Carbon-nitrogen hydrolase"/>
    <property type="match status" value="1"/>
</dbReference>
<keyword evidence="7 8" id="KW-0012">Acyltransferase</keyword>
<dbReference type="EMBL" id="MNYI01000068">
    <property type="protein sequence ID" value="OIP41871.1"/>
    <property type="molecule type" value="Genomic_DNA"/>
</dbReference>
<evidence type="ECO:0000256" key="2">
    <source>
        <dbReference type="ARBA" id="ARBA00022475"/>
    </source>
</evidence>
<gene>
    <name evidence="8" type="primary">lnt</name>
    <name evidence="10" type="ORF">AUJ95_02625</name>
</gene>
<comment type="pathway">
    <text evidence="8">Protein modification; lipoprotein biosynthesis (N-acyl transfer).</text>
</comment>
<comment type="subcellular location">
    <subcellularLocation>
        <location evidence="1 8">Cell membrane</location>
        <topology evidence="1 8">Multi-pass membrane protein</topology>
    </subcellularLocation>
</comment>
<dbReference type="Proteomes" id="UP000183085">
    <property type="component" value="Unassembled WGS sequence"/>
</dbReference>
<evidence type="ECO:0000313" key="11">
    <source>
        <dbReference type="Proteomes" id="UP000183085"/>
    </source>
</evidence>
<dbReference type="HAMAP" id="MF_01148">
    <property type="entry name" value="Lnt"/>
    <property type="match status" value="1"/>
</dbReference>
<dbReference type="STRING" id="1817895.AUJ95_02625"/>
<dbReference type="EC" id="2.3.1.269" evidence="8"/>
<comment type="catalytic activity">
    <reaction evidence="8">
        <text>N-terminal S-1,2-diacyl-sn-glyceryl-L-cysteinyl-[lipoprotein] + a glycerophospholipid = N-acyl-S-1,2-diacyl-sn-glyceryl-L-cysteinyl-[lipoprotein] + a 2-acyl-sn-glycero-3-phospholipid + H(+)</text>
        <dbReference type="Rhea" id="RHEA:48228"/>
        <dbReference type="Rhea" id="RHEA-COMP:14681"/>
        <dbReference type="Rhea" id="RHEA-COMP:14684"/>
        <dbReference type="ChEBI" id="CHEBI:15378"/>
        <dbReference type="ChEBI" id="CHEBI:136912"/>
        <dbReference type="ChEBI" id="CHEBI:140656"/>
        <dbReference type="ChEBI" id="CHEBI:140657"/>
        <dbReference type="ChEBI" id="CHEBI:140660"/>
        <dbReference type="EC" id="2.3.1.269"/>
    </reaction>
</comment>
<dbReference type="PANTHER" id="PTHR38686:SF1">
    <property type="entry name" value="APOLIPOPROTEIN N-ACYLTRANSFERASE"/>
    <property type="match status" value="1"/>
</dbReference>
<protein>
    <recommendedName>
        <fullName evidence="8">Apolipoprotein N-acyltransferase</fullName>
        <shortName evidence="8">ALP N-acyltransferase</shortName>
        <ecNumber evidence="8">2.3.1.269</ecNumber>
    </recommendedName>
</protein>
<evidence type="ECO:0000313" key="10">
    <source>
        <dbReference type="EMBL" id="OIP41871.1"/>
    </source>
</evidence>
<comment type="function">
    <text evidence="8">Catalyzes the phospholipid dependent N-acylation of the N-terminal cysteine of apolipoprotein, the last step in lipoprotein maturation.</text>
</comment>
<evidence type="ECO:0000256" key="1">
    <source>
        <dbReference type="ARBA" id="ARBA00004651"/>
    </source>
</evidence>
<dbReference type="GO" id="GO:0042158">
    <property type="term" value="P:lipoprotein biosynthetic process"/>
    <property type="evidence" value="ECO:0007669"/>
    <property type="project" value="UniProtKB-UniRule"/>
</dbReference>
<organism evidence="10 11">
    <name type="scientific">Candidatus Desantisbacteria bacterium CG2_30_40_21</name>
    <dbReference type="NCBI Taxonomy" id="1817895"/>
    <lineage>
        <taxon>Bacteria</taxon>
        <taxon>Candidatus Desantisiibacteriota</taxon>
    </lineage>
</organism>
<keyword evidence="4 8" id="KW-0812">Transmembrane</keyword>
<feature type="domain" description="CN hydrolase" evidence="9">
    <location>
        <begin position="214"/>
        <end position="458"/>
    </location>
</feature>
<comment type="caution">
    <text evidence="8">Lacks conserved residue(s) required for the propagation of feature annotation.</text>
</comment>
<keyword evidence="2 8" id="KW-1003">Cell membrane</keyword>
<dbReference type="InterPro" id="IPR045378">
    <property type="entry name" value="LNT_N"/>
</dbReference>
<dbReference type="SUPFAM" id="SSF56317">
    <property type="entry name" value="Carbon-nitrogen hydrolase"/>
    <property type="match status" value="1"/>
</dbReference>
<evidence type="ECO:0000256" key="8">
    <source>
        <dbReference type="HAMAP-Rule" id="MF_01148"/>
    </source>
</evidence>
<keyword evidence="10" id="KW-0449">Lipoprotein</keyword>
<feature type="transmembrane region" description="Helical" evidence="8">
    <location>
        <begin position="79"/>
        <end position="105"/>
    </location>
</feature>
<dbReference type="UniPathway" id="UPA00666"/>
<comment type="similarity">
    <text evidence="8">Belongs to the CN hydrolase family. Apolipoprotein N-acyltransferase subfamily.</text>
</comment>
<feature type="transmembrane region" description="Helical" evidence="8">
    <location>
        <begin position="112"/>
        <end position="129"/>
    </location>
</feature>
<dbReference type="GO" id="GO:0005886">
    <property type="term" value="C:plasma membrane"/>
    <property type="evidence" value="ECO:0007669"/>
    <property type="project" value="UniProtKB-SubCell"/>
</dbReference>
<accession>A0A1J5ECX3</accession>
<dbReference type="PROSITE" id="PS50263">
    <property type="entry name" value="CN_HYDROLASE"/>
    <property type="match status" value="1"/>
</dbReference>
<evidence type="ECO:0000256" key="7">
    <source>
        <dbReference type="ARBA" id="ARBA00023315"/>
    </source>
</evidence>
<dbReference type="AlphaFoldDB" id="A0A1J5ECX3"/>
<evidence type="ECO:0000256" key="5">
    <source>
        <dbReference type="ARBA" id="ARBA00022989"/>
    </source>
</evidence>
<feature type="transmembrane region" description="Helical" evidence="8">
    <location>
        <begin position="50"/>
        <end position="73"/>
    </location>
</feature>
<sequence length="507" mass="56796">MCFILHSLLAVLSGLLLSTIFPCANMSLIAFIAMVPLLLAIRGQSIPKVFVLGLITGIVFFGILLFWIAGIRLYQVDQWLLAIGWMVATIACALFIGVFAMGVCIWKTRASLFAPAIIWTALEFIRSHFPLGGFPWGILGYSQYQNLVLIQIAEWTGVFGVSFLLMLINTMIAGIISRTSGSWSGTGITVTLIIICLVWGNIKLGENLASGKPLKVAVIQTNIGIDQSWEWETSRERILLMLNRLTVKAAKADPSLIIWTETAILSSPATSPWIKKKLLSITTQLNSYLLVGAPHMIEGNYYNSAFLISNNGQIINRYDKIHLVPFGEMIPGEELFPLLRKTFPQAGIYSHGKEYTVFNEPGRFCTLICYEGIFGDLTRRFVKKGAEFIVNISNDAWTRTKASYYQHVSMDVFRAVENRRYFIRAGNTGISAIINPNGKIEHLVDVGREGIIISHIFLNKHLTFYSQRGDMFAYLCLVITIMGGKWGRGKWEIGHCPHFPPFSRYFI</sequence>
<reference evidence="10 11" key="1">
    <citation type="journal article" date="2016" name="Environ. Microbiol.">
        <title>Genomic resolution of a cold subsurface aquifer community provides metabolic insights for novel microbes adapted to high CO concentrations.</title>
        <authorList>
            <person name="Probst A.J."/>
            <person name="Castelle C.J."/>
            <person name="Singh A."/>
            <person name="Brown C.T."/>
            <person name="Anantharaman K."/>
            <person name="Sharon I."/>
            <person name="Hug L.A."/>
            <person name="Burstein D."/>
            <person name="Emerson J.B."/>
            <person name="Thomas B.C."/>
            <person name="Banfield J.F."/>
        </authorList>
    </citation>
    <scope>NUCLEOTIDE SEQUENCE [LARGE SCALE GENOMIC DNA]</scope>
    <source>
        <strain evidence="10">CG2_30_40_21</strain>
    </source>
</reference>
<keyword evidence="5 8" id="KW-1133">Transmembrane helix</keyword>
<dbReference type="Pfam" id="PF20154">
    <property type="entry name" value="LNT_N"/>
    <property type="match status" value="1"/>
</dbReference>
<keyword evidence="3 8" id="KW-0808">Transferase</keyword>
<dbReference type="PANTHER" id="PTHR38686">
    <property type="entry name" value="APOLIPOPROTEIN N-ACYLTRANSFERASE"/>
    <property type="match status" value="1"/>
</dbReference>
<dbReference type="InterPro" id="IPR036526">
    <property type="entry name" value="C-N_Hydrolase_sf"/>
</dbReference>
<keyword evidence="6 8" id="KW-0472">Membrane</keyword>
<dbReference type="CDD" id="cd07571">
    <property type="entry name" value="ALP_N-acyl_transferase"/>
    <property type="match status" value="1"/>
</dbReference>
<evidence type="ECO:0000256" key="6">
    <source>
        <dbReference type="ARBA" id="ARBA00023136"/>
    </source>
</evidence>
<feature type="transmembrane region" description="Helical" evidence="8">
    <location>
        <begin position="149"/>
        <end position="168"/>
    </location>
</feature>
<comment type="caution">
    <text evidence="10">The sequence shown here is derived from an EMBL/GenBank/DDBJ whole genome shotgun (WGS) entry which is preliminary data.</text>
</comment>
<dbReference type="GO" id="GO:0016410">
    <property type="term" value="F:N-acyltransferase activity"/>
    <property type="evidence" value="ECO:0007669"/>
    <property type="project" value="UniProtKB-UniRule"/>
</dbReference>
<dbReference type="Pfam" id="PF00795">
    <property type="entry name" value="CN_hydrolase"/>
    <property type="match status" value="1"/>
</dbReference>
<proteinExistence type="inferred from homology"/>
<dbReference type="InterPro" id="IPR004563">
    <property type="entry name" value="Apolipo_AcylTrfase"/>
</dbReference>
<evidence type="ECO:0000256" key="4">
    <source>
        <dbReference type="ARBA" id="ARBA00022692"/>
    </source>
</evidence>
<name>A0A1J5ECX3_9BACT</name>